<organism evidence="2 3">
    <name type="scientific">Acinetobacter amyesii</name>
    <dbReference type="NCBI Taxonomy" id="2942470"/>
    <lineage>
        <taxon>Bacteria</taxon>
        <taxon>Pseudomonadati</taxon>
        <taxon>Pseudomonadota</taxon>
        <taxon>Gammaproteobacteria</taxon>
        <taxon>Moraxellales</taxon>
        <taxon>Moraxellaceae</taxon>
        <taxon>Acinetobacter</taxon>
    </lineage>
</organism>
<reference evidence="2 3" key="1">
    <citation type="submission" date="2017-02" db="EMBL/GenBank/DDBJ databases">
        <title>Acinetobacter sp. ANC 4945, whole genome shotgun sequencing project.</title>
        <authorList>
            <person name="Radolfova-Krizova L."/>
            <person name="Al Atrouni A."/>
            <person name="Nemec A."/>
        </authorList>
    </citation>
    <scope>NUCLEOTIDE SEQUENCE [LARGE SCALE GENOMIC DNA]</scope>
    <source>
        <strain evidence="2 3">ANC 4945</strain>
    </source>
</reference>
<keyword evidence="1" id="KW-0812">Transmembrane</keyword>
<name>A0A1T1GUM5_9GAMM</name>
<gene>
    <name evidence="2" type="ORF">B1202_12060</name>
</gene>
<feature type="transmembrane region" description="Helical" evidence="1">
    <location>
        <begin position="396"/>
        <end position="415"/>
    </location>
</feature>
<sequence>MNQMKLKIEQLLNLSHTVTFDEQNINGFVRLEKKADVDLVNEFNDTNFDDLSFKLESYRFDIGDEVNYKIDLYHTGTQFASYENFIFHRFDLTKNEDTDEPFVIYEEIYSKLKGKKPISHNLELFSKFIKCLSEKYYHRDNQIIFFSKTHCEIFIQPRNYEKYINLALVYDELNLSEILKSFIDWLSVETPKLDSGISTTLTTHQNERYAIAATEFIDHLITFNKNEKIFMLLKNIDDIYKSIISKYSLYLEDFKYSKFTEKITEHSDEFLNKINKIISDLQTQILAVPLAVSFITVFKKAEEVNQFVYSGFLIYLLIVLYSCIQQAYNLKHIELQIQQFNQIAKLPTELSSQWSQEIAPVKKKLILHKLFFILISIFIGVLMGVCITHITIFKGFNINDCIFILIFISILIKIYRYFSSE</sequence>
<protein>
    <submittedName>
        <fullName evidence="2">Uncharacterized protein</fullName>
    </submittedName>
</protein>
<evidence type="ECO:0000313" key="2">
    <source>
        <dbReference type="EMBL" id="OOV81283.1"/>
    </source>
</evidence>
<keyword evidence="3" id="KW-1185">Reference proteome</keyword>
<comment type="caution">
    <text evidence="2">The sequence shown here is derived from an EMBL/GenBank/DDBJ whole genome shotgun (WGS) entry which is preliminary data.</text>
</comment>
<dbReference type="RefSeq" id="WP_078190848.1">
    <property type="nucleotide sequence ID" value="NZ_MVKX01000007.1"/>
</dbReference>
<dbReference type="EMBL" id="MVKX01000007">
    <property type="protein sequence ID" value="OOV81283.1"/>
    <property type="molecule type" value="Genomic_DNA"/>
</dbReference>
<feature type="transmembrane region" description="Helical" evidence="1">
    <location>
        <begin position="370"/>
        <end position="390"/>
    </location>
</feature>
<proteinExistence type="predicted"/>
<evidence type="ECO:0000313" key="3">
    <source>
        <dbReference type="Proteomes" id="UP000191160"/>
    </source>
</evidence>
<keyword evidence="1" id="KW-1133">Transmembrane helix</keyword>
<accession>A0A1T1GUM5</accession>
<dbReference type="AlphaFoldDB" id="A0A1T1GUM5"/>
<keyword evidence="1" id="KW-0472">Membrane</keyword>
<evidence type="ECO:0000256" key="1">
    <source>
        <dbReference type="SAM" id="Phobius"/>
    </source>
</evidence>
<feature type="transmembrane region" description="Helical" evidence="1">
    <location>
        <begin position="307"/>
        <end position="324"/>
    </location>
</feature>
<dbReference type="Proteomes" id="UP000191160">
    <property type="component" value="Unassembled WGS sequence"/>
</dbReference>